<evidence type="ECO:0000256" key="2">
    <source>
        <dbReference type="ARBA" id="ARBA00022574"/>
    </source>
</evidence>
<evidence type="ECO:0000256" key="1">
    <source>
        <dbReference type="ARBA" id="ARBA00022540"/>
    </source>
</evidence>
<name>A0A087SWH4_STEMI</name>
<dbReference type="SUPFAM" id="SSF50993">
    <property type="entry name" value="Peptidase/esterase 'gauge' domain"/>
    <property type="match status" value="1"/>
</dbReference>
<dbReference type="PANTHER" id="PTHR13227:SF0">
    <property type="entry name" value="EUKARYOTIC TRANSLATION INITIATION FACTOR 2A"/>
    <property type="match status" value="1"/>
</dbReference>
<dbReference type="InterPro" id="IPR015943">
    <property type="entry name" value="WD40/YVTN_repeat-like_dom_sf"/>
</dbReference>
<dbReference type="EMBL" id="KK112263">
    <property type="protein sequence ID" value="KFM57213.1"/>
    <property type="molecule type" value="Genomic_DNA"/>
</dbReference>
<dbReference type="PANTHER" id="PTHR13227">
    <property type="entry name" value="EUKARYOTIC TRANSLATION INITIATION FACTOR 2A"/>
    <property type="match status" value="1"/>
</dbReference>
<keyword evidence="4" id="KW-0648">Protein biosynthesis</keyword>
<evidence type="ECO:0000256" key="3">
    <source>
        <dbReference type="ARBA" id="ARBA00022737"/>
    </source>
</evidence>
<dbReference type="OrthoDB" id="2194683at2759"/>
<dbReference type="Gene3D" id="2.130.10.10">
    <property type="entry name" value="YVTN repeat-like/Quinoprotein amine dehydrogenase"/>
    <property type="match status" value="1"/>
</dbReference>
<accession>A0A087SWH4</accession>
<dbReference type="STRING" id="407821.A0A087SWH4"/>
<sequence>MSARDSVIALRSARGIRFCHGPPLEGEYNKFRKDENSSCRDMTFTKDGSFFAWCTIQRTNIMDGTTYESLCQLNNSRVSLLHFSPKGTYLSTWEPYSAKQNAQESCNLHIWDAKGGSCVKSFIQKKQIGWNPQWSDDEFLCARNVSNEVHFFEKANFDKIAKKIFMQKVAYFSLAP</sequence>
<dbReference type="GO" id="GO:0003743">
    <property type="term" value="F:translation initiation factor activity"/>
    <property type="evidence" value="ECO:0007669"/>
    <property type="project" value="UniProtKB-KW"/>
</dbReference>
<keyword evidence="6" id="KW-1185">Reference proteome</keyword>
<proteinExistence type="predicted"/>
<dbReference type="AlphaFoldDB" id="A0A087SWH4"/>
<keyword evidence="2" id="KW-0853">WD repeat</keyword>
<dbReference type="InterPro" id="IPR011387">
    <property type="entry name" value="TIF2A"/>
</dbReference>
<reference evidence="5 6" key="1">
    <citation type="submission" date="2013-11" db="EMBL/GenBank/DDBJ databases">
        <title>Genome sequencing of Stegodyphus mimosarum.</title>
        <authorList>
            <person name="Bechsgaard J."/>
        </authorList>
    </citation>
    <scope>NUCLEOTIDE SEQUENCE [LARGE SCALE GENOMIC DNA]</scope>
</reference>
<feature type="non-terminal residue" evidence="5">
    <location>
        <position position="176"/>
    </location>
</feature>
<keyword evidence="3" id="KW-0677">Repeat</keyword>
<organism evidence="5 6">
    <name type="scientific">Stegodyphus mimosarum</name>
    <name type="common">African social velvet spider</name>
    <dbReference type="NCBI Taxonomy" id="407821"/>
    <lineage>
        <taxon>Eukaryota</taxon>
        <taxon>Metazoa</taxon>
        <taxon>Ecdysozoa</taxon>
        <taxon>Arthropoda</taxon>
        <taxon>Chelicerata</taxon>
        <taxon>Arachnida</taxon>
        <taxon>Araneae</taxon>
        <taxon>Araneomorphae</taxon>
        <taxon>Entelegynae</taxon>
        <taxon>Eresoidea</taxon>
        <taxon>Eresidae</taxon>
        <taxon>Stegodyphus</taxon>
    </lineage>
</organism>
<dbReference type="GO" id="GO:0043022">
    <property type="term" value="F:ribosome binding"/>
    <property type="evidence" value="ECO:0007669"/>
    <property type="project" value="TreeGrafter"/>
</dbReference>
<evidence type="ECO:0000313" key="6">
    <source>
        <dbReference type="Proteomes" id="UP000054359"/>
    </source>
</evidence>
<keyword evidence="1 5" id="KW-0396">Initiation factor</keyword>
<dbReference type="OMA" id="NDGHIFA"/>
<protein>
    <submittedName>
        <fullName evidence="5">Eukaryotic translation initiation factor 2A</fullName>
    </submittedName>
</protein>
<dbReference type="GO" id="GO:0022627">
    <property type="term" value="C:cytosolic small ribosomal subunit"/>
    <property type="evidence" value="ECO:0007669"/>
    <property type="project" value="TreeGrafter"/>
</dbReference>
<evidence type="ECO:0000313" key="5">
    <source>
        <dbReference type="EMBL" id="KFM57213.1"/>
    </source>
</evidence>
<dbReference type="GO" id="GO:0003729">
    <property type="term" value="F:mRNA binding"/>
    <property type="evidence" value="ECO:0007669"/>
    <property type="project" value="TreeGrafter"/>
</dbReference>
<dbReference type="GO" id="GO:0000049">
    <property type="term" value="F:tRNA binding"/>
    <property type="evidence" value="ECO:0007669"/>
    <property type="project" value="TreeGrafter"/>
</dbReference>
<evidence type="ECO:0000256" key="4">
    <source>
        <dbReference type="ARBA" id="ARBA00022917"/>
    </source>
</evidence>
<gene>
    <name evidence="5" type="ORF">X975_10553</name>
</gene>
<dbReference type="Proteomes" id="UP000054359">
    <property type="component" value="Unassembled WGS sequence"/>
</dbReference>